<evidence type="ECO:0000313" key="3">
    <source>
        <dbReference type="Proteomes" id="UP000194266"/>
    </source>
</evidence>
<reference evidence="2 3" key="1">
    <citation type="submission" date="2016-12" db="EMBL/GenBank/DDBJ databases">
        <title>Genome Mining:The Detection of Biosynthetic Gene Clusters to Aid in the Expression of Curamycin A produced by Streptomyces sp. strain CZA14.</title>
        <authorList>
            <person name="Durrell K.A."/>
            <person name="Kirby B.M."/>
            <person name="Khan W."/>
            <person name="Mthethwa T."/>
            <person name="Le Roes-Hill M."/>
        </authorList>
    </citation>
    <scope>NUCLEOTIDE SEQUENCE [LARGE SCALE GENOMIC DNA]</scope>
    <source>
        <strain evidence="2 3">CZA14</strain>
    </source>
</reference>
<dbReference type="Proteomes" id="UP000194266">
    <property type="component" value="Unassembled WGS sequence"/>
</dbReference>
<evidence type="ECO:0000256" key="1">
    <source>
        <dbReference type="SAM" id="MobiDB-lite"/>
    </source>
</evidence>
<evidence type="ECO:0000313" key="2">
    <source>
        <dbReference type="EMBL" id="OSZ59267.1"/>
    </source>
</evidence>
<comment type="caution">
    <text evidence="2">The sequence shown here is derived from an EMBL/GenBank/DDBJ whole genome shotgun (WGS) entry which is preliminary data.</text>
</comment>
<protein>
    <submittedName>
        <fullName evidence="2">Uncharacterized protein</fullName>
    </submittedName>
</protein>
<keyword evidence="3" id="KW-1185">Reference proteome</keyword>
<sequence>MGVTWEQECAGRGDGSGCPHGEVLTIDAGVPVYRCDDCLHYWELDETEPGRRTGADDSLTCLGDPGEEEKGTAA</sequence>
<name>A0ABX3YHF9_9ACTN</name>
<organism evidence="2 3">
    <name type="scientific">Streptomyces pharetrae CZA14</name>
    <dbReference type="NCBI Taxonomy" id="1144883"/>
    <lineage>
        <taxon>Bacteria</taxon>
        <taxon>Bacillati</taxon>
        <taxon>Actinomycetota</taxon>
        <taxon>Actinomycetes</taxon>
        <taxon>Kitasatosporales</taxon>
        <taxon>Streptomycetaceae</taxon>
        <taxon>Streptomyces</taxon>
    </lineage>
</organism>
<dbReference type="RefSeq" id="WP_086170260.1">
    <property type="nucleotide sequence ID" value="NZ_MRYD01000083.1"/>
</dbReference>
<feature type="region of interest" description="Disordered" evidence="1">
    <location>
        <begin position="47"/>
        <end position="74"/>
    </location>
</feature>
<proteinExistence type="predicted"/>
<dbReference type="EMBL" id="MRYD01000083">
    <property type="protein sequence ID" value="OSZ59267.1"/>
    <property type="molecule type" value="Genomic_DNA"/>
</dbReference>
<gene>
    <name evidence="2" type="ORF">OQI_17255</name>
</gene>
<accession>A0ABX3YHF9</accession>